<evidence type="ECO:0000256" key="5">
    <source>
        <dbReference type="ARBA" id="ARBA00022801"/>
    </source>
</evidence>
<evidence type="ECO:0000256" key="2">
    <source>
        <dbReference type="ARBA" id="ARBA00004963"/>
    </source>
</evidence>
<evidence type="ECO:0000259" key="8">
    <source>
        <dbReference type="SMART" id="SM00849"/>
    </source>
</evidence>
<evidence type="ECO:0000313" key="9">
    <source>
        <dbReference type="EMBL" id="SDF63265.1"/>
    </source>
</evidence>
<comment type="function">
    <text evidence="7">Thiolesterase that catalyzes the hydrolysis of S-D-lactoyl-glutathione to form glutathione and D-lactic acid.</text>
</comment>
<dbReference type="HAMAP" id="MF_01374">
    <property type="entry name" value="Glyoxalase_2"/>
    <property type="match status" value="1"/>
</dbReference>
<feature type="binding site" evidence="7">
    <location>
        <position position="133"/>
    </location>
    <ligand>
        <name>Zn(2+)</name>
        <dbReference type="ChEBI" id="CHEBI:29105"/>
        <label>1</label>
    </ligand>
</feature>
<evidence type="ECO:0000256" key="1">
    <source>
        <dbReference type="ARBA" id="ARBA00001623"/>
    </source>
</evidence>
<dbReference type="EMBL" id="FNAY01000014">
    <property type="protein sequence ID" value="SDF63265.1"/>
    <property type="molecule type" value="Genomic_DNA"/>
</dbReference>
<dbReference type="PIRSF" id="PIRSF005457">
    <property type="entry name" value="Glx"/>
    <property type="match status" value="1"/>
</dbReference>
<dbReference type="GO" id="GO:0004416">
    <property type="term" value="F:hydroxyacylglutathione hydrolase activity"/>
    <property type="evidence" value="ECO:0007669"/>
    <property type="project" value="UniProtKB-UniRule"/>
</dbReference>
<dbReference type="UniPathway" id="UPA00619">
    <property type="reaction ID" value="UER00676"/>
</dbReference>
<keyword evidence="4 7" id="KW-0479">Metal-binding</keyword>
<dbReference type="InterPro" id="IPR036866">
    <property type="entry name" value="RibonucZ/Hydroxyglut_hydro"/>
</dbReference>
<dbReference type="NCBIfam" id="TIGR03413">
    <property type="entry name" value="GSH_gloB"/>
    <property type="match status" value="1"/>
</dbReference>
<evidence type="ECO:0000256" key="6">
    <source>
        <dbReference type="ARBA" id="ARBA00022833"/>
    </source>
</evidence>
<evidence type="ECO:0000256" key="7">
    <source>
        <dbReference type="HAMAP-Rule" id="MF_01374"/>
    </source>
</evidence>
<dbReference type="Proteomes" id="UP000183812">
    <property type="component" value="Unassembled WGS sequence"/>
</dbReference>
<comment type="cofactor">
    <cofactor evidence="7">
        <name>Zn(2+)</name>
        <dbReference type="ChEBI" id="CHEBI:29105"/>
    </cofactor>
    <text evidence="7">Binds 2 Zn(2+) ions per subunit.</text>
</comment>
<dbReference type="InterPro" id="IPR001279">
    <property type="entry name" value="Metallo-B-lactamas"/>
</dbReference>
<organism evidence="9 10">
    <name type="scientific">Rhodobacter capsulatus</name>
    <name type="common">Rhodopseudomonas capsulata</name>
    <dbReference type="NCBI Taxonomy" id="1061"/>
    <lineage>
        <taxon>Bacteria</taxon>
        <taxon>Pseudomonadati</taxon>
        <taxon>Pseudomonadota</taxon>
        <taxon>Alphaproteobacteria</taxon>
        <taxon>Rhodobacterales</taxon>
        <taxon>Rhodobacter group</taxon>
        <taxon>Rhodobacter</taxon>
    </lineage>
</organism>
<dbReference type="InterPro" id="IPR050110">
    <property type="entry name" value="Glyoxalase_II_hydrolase"/>
</dbReference>
<accession>A0A1G7MNA6</accession>
<dbReference type="InterPro" id="IPR035680">
    <property type="entry name" value="Clx_II_MBL"/>
</dbReference>
<dbReference type="InterPro" id="IPR017782">
    <property type="entry name" value="Hydroxyacylglutathione_Hdrlase"/>
</dbReference>
<sequence>MTLELTPIPCLNDNYAWLWHDTATDTVVVVDVPEAAPVLKVLTERRWQLHHILITHHHADHIAGVEALALATGAKVAGAAADAHRLPPLDHPVAPGDVLPLGMEAAQVLAADGHTLGHVAWYLPGAGLLFSGDSLMSWGCGRLFEGTPAQMFDTLTRLAALPPETRVCSGHEYTAANGRFALSLEPENGRLQERMERVTALRQAGAPSLPVTLGEELVTNPFLRADDAALRAALGLPEDTAPLAVFTAARARKDRF</sequence>
<comment type="similarity">
    <text evidence="3 7">Belongs to the metallo-beta-lactamase superfamily. Glyoxalase II family.</text>
</comment>
<dbReference type="PANTHER" id="PTHR43705:SF1">
    <property type="entry name" value="HYDROXYACYLGLUTATHIONE HYDROLASE GLOB"/>
    <property type="match status" value="1"/>
</dbReference>
<gene>
    <name evidence="7" type="primary">gloB</name>
    <name evidence="9" type="ORF">SAMN04244550_02567</name>
</gene>
<dbReference type="AlphaFoldDB" id="A0A1G7MNA6"/>
<protein>
    <recommendedName>
        <fullName evidence="7">Hydroxyacylglutathione hydrolase</fullName>
        <ecNumber evidence="7">3.1.2.6</ecNumber>
    </recommendedName>
    <alternativeName>
        <fullName evidence="7">Glyoxalase II</fullName>
        <shortName evidence="7">Glx II</shortName>
    </alternativeName>
</protein>
<feature type="binding site" evidence="7">
    <location>
        <position position="171"/>
    </location>
    <ligand>
        <name>Zn(2+)</name>
        <dbReference type="ChEBI" id="CHEBI:29105"/>
        <label>2</label>
    </ligand>
</feature>
<comment type="subunit">
    <text evidence="7">Monomer.</text>
</comment>
<evidence type="ECO:0000256" key="4">
    <source>
        <dbReference type="ARBA" id="ARBA00022723"/>
    </source>
</evidence>
<comment type="pathway">
    <text evidence="2 7">Secondary metabolite metabolism; methylglyoxal degradation; (R)-lactate from methylglyoxal: step 2/2.</text>
</comment>
<dbReference type="RefSeq" id="WP_074554826.1">
    <property type="nucleotide sequence ID" value="NZ_CP119563.1"/>
</dbReference>
<evidence type="ECO:0000256" key="3">
    <source>
        <dbReference type="ARBA" id="ARBA00006759"/>
    </source>
</evidence>
<evidence type="ECO:0000313" key="10">
    <source>
        <dbReference type="Proteomes" id="UP000183812"/>
    </source>
</evidence>
<feature type="binding site" evidence="7">
    <location>
        <position position="56"/>
    </location>
    <ligand>
        <name>Zn(2+)</name>
        <dbReference type="ChEBI" id="CHEBI:29105"/>
        <label>1</label>
    </ligand>
</feature>
<dbReference type="CDD" id="cd07723">
    <property type="entry name" value="hydroxyacylglutathione_hydrolase_MBL-fold"/>
    <property type="match status" value="1"/>
</dbReference>
<feature type="binding site" evidence="7">
    <location>
        <position position="60"/>
    </location>
    <ligand>
        <name>Zn(2+)</name>
        <dbReference type="ChEBI" id="CHEBI:29105"/>
        <label>2</label>
    </ligand>
</feature>
<feature type="binding site" evidence="7">
    <location>
        <position position="133"/>
    </location>
    <ligand>
        <name>Zn(2+)</name>
        <dbReference type="ChEBI" id="CHEBI:29105"/>
        <label>2</label>
    </ligand>
</feature>
<feature type="binding site" evidence="7">
    <location>
        <position position="61"/>
    </location>
    <ligand>
        <name>Zn(2+)</name>
        <dbReference type="ChEBI" id="CHEBI:29105"/>
        <label>2</label>
    </ligand>
</feature>
<proteinExistence type="inferred from homology"/>
<dbReference type="SUPFAM" id="SSF56281">
    <property type="entry name" value="Metallo-hydrolase/oxidoreductase"/>
    <property type="match status" value="1"/>
</dbReference>
<feature type="domain" description="Metallo-beta-lactamase" evidence="8">
    <location>
        <begin position="13"/>
        <end position="171"/>
    </location>
</feature>
<dbReference type="EC" id="3.1.2.6" evidence="7"/>
<name>A0A1G7MNA6_RHOCA</name>
<dbReference type="OrthoDB" id="9802248at2"/>
<feature type="binding site" evidence="7">
    <location>
        <position position="114"/>
    </location>
    <ligand>
        <name>Zn(2+)</name>
        <dbReference type="ChEBI" id="CHEBI:29105"/>
        <label>1</label>
    </ligand>
</feature>
<keyword evidence="6 7" id="KW-0862">Zinc</keyword>
<dbReference type="GO" id="GO:0019243">
    <property type="term" value="P:methylglyoxal catabolic process to D-lactate via S-lactoyl-glutathione"/>
    <property type="evidence" value="ECO:0007669"/>
    <property type="project" value="UniProtKB-UniRule"/>
</dbReference>
<dbReference type="Pfam" id="PF16123">
    <property type="entry name" value="HAGH_C"/>
    <property type="match status" value="1"/>
</dbReference>
<dbReference type="Gene3D" id="3.60.15.10">
    <property type="entry name" value="Ribonuclease Z/Hydroxyacylglutathione hydrolase-like"/>
    <property type="match status" value="1"/>
</dbReference>
<dbReference type="SMART" id="SM00849">
    <property type="entry name" value="Lactamase_B"/>
    <property type="match status" value="1"/>
</dbReference>
<dbReference type="InterPro" id="IPR032282">
    <property type="entry name" value="HAGH_C"/>
</dbReference>
<dbReference type="PANTHER" id="PTHR43705">
    <property type="entry name" value="HYDROXYACYLGLUTATHIONE HYDROLASE"/>
    <property type="match status" value="1"/>
</dbReference>
<reference evidence="9 10" key="1">
    <citation type="submission" date="2016-10" db="EMBL/GenBank/DDBJ databases">
        <authorList>
            <person name="de Groot N.N."/>
        </authorList>
    </citation>
    <scope>NUCLEOTIDE SEQUENCE [LARGE SCALE GENOMIC DNA]</scope>
    <source>
        <strain evidence="10">DSM 938 / 37b4</strain>
    </source>
</reference>
<keyword evidence="5 7" id="KW-0378">Hydrolase</keyword>
<dbReference type="GO" id="GO:0046872">
    <property type="term" value="F:metal ion binding"/>
    <property type="evidence" value="ECO:0007669"/>
    <property type="project" value="UniProtKB-KW"/>
</dbReference>
<dbReference type="Pfam" id="PF00753">
    <property type="entry name" value="Lactamase_B"/>
    <property type="match status" value="1"/>
</dbReference>
<comment type="catalytic activity">
    <reaction evidence="1 7">
        <text>an S-(2-hydroxyacyl)glutathione + H2O = a 2-hydroxy carboxylate + glutathione + H(+)</text>
        <dbReference type="Rhea" id="RHEA:21864"/>
        <dbReference type="ChEBI" id="CHEBI:15377"/>
        <dbReference type="ChEBI" id="CHEBI:15378"/>
        <dbReference type="ChEBI" id="CHEBI:57925"/>
        <dbReference type="ChEBI" id="CHEBI:58896"/>
        <dbReference type="ChEBI" id="CHEBI:71261"/>
        <dbReference type="EC" id="3.1.2.6"/>
    </reaction>
</comment>
<feature type="binding site" evidence="7">
    <location>
        <position position="58"/>
    </location>
    <ligand>
        <name>Zn(2+)</name>
        <dbReference type="ChEBI" id="CHEBI:29105"/>
        <label>1</label>
    </ligand>
</feature>